<comment type="caution">
    <text evidence="1">The sequence shown here is derived from an EMBL/GenBank/DDBJ whole genome shotgun (WGS) entry which is preliminary data.</text>
</comment>
<dbReference type="EMBL" id="ATFF01000002">
    <property type="protein sequence ID" value="EPF32229.1"/>
    <property type="molecule type" value="Genomic_DNA"/>
</dbReference>
<reference evidence="1 2" key="1">
    <citation type="submission" date="2013-04" db="EMBL/GenBank/DDBJ databases">
        <title>The Genome Sequence of Treponema maltophilum ATCC 51939.</title>
        <authorList>
            <consortium name="The Broad Institute Genomics Platform"/>
            <person name="Earl A."/>
            <person name="Ward D."/>
            <person name="Feldgarden M."/>
            <person name="Gevers D."/>
            <person name="Leonetti C."/>
            <person name="Blanton J.M."/>
            <person name="Dewhirst F.E."/>
            <person name="Izard J."/>
            <person name="Walker B."/>
            <person name="Young S."/>
            <person name="Zeng Q."/>
            <person name="Gargeya S."/>
            <person name="Fitzgerald M."/>
            <person name="Haas B."/>
            <person name="Abouelleil A."/>
            <person name="Allen A.W."/>
            <person name="Alvarado L."/>
            <person name="Arachchi H.M."/>
            <person name="Berlin A.M."/>
            <person name="Chapman S.B."/>
            <person name="Gainer-Dewar J."/>
            <person name="Goldberg J."/>
            <person name="Griggs A."/>
            <person name="Gujja S."/>
            <person name="Hansen M."/>
            <person name="Howarth C."/>
            <person name="Imamovic A."/>
            <person name="Ireland A."/>
            <person name="Larimer J."/>
            <person name="McCowan C."/>
            <person name="Murphy C."/>
            <person name="Pearson M."/>
            <person name="Poon T.W."/>
            <person name="Priest M."/>
            <person name="Roberts A."/>
            <person name="Saif S."/>
            <person name="Shea T."/>
            <person name="Sisk P."/>
            <person name="Sykes S."/>
            <person name="Wortman J."/>
            <person name="Nusbaum C."/>
            <person name="Birren B."/>
        </authorList>
    </citation>
    <scope>NUCLEOTIDE SEQUENCE [LARGE SCALE GENOMIC DNA]</scope>
    <source>
        <strain evidence="1 2">ATCC 51939</strain>
    </source>
</reference>
<dbReference type="PATRIC" id="fig|1125699.3.peg.226"/>
<evidence type="ECO:0000313" key="2">
    <source>
        <dbReference type="Proteomes" id="UP000014541"/>
    </source>
</evidence>
<dbReference type="OrthoDB" id="363368at2"/>
<evidence type="ECO:0000313" key="1">
    <source>
        <dbReference type="EMBL" id="EPF32229.1"/>
    </source>
</evidence>
<dbReference type="AlphaFoldDB" id="S3L606"/>
<protein>
    <recommendedName>
        <fullName evidence="3">Abnormal spindle-like microcephaly-associated protein ASH domain-containing protein</fullName>
    </recommendedName>
</protein>
<dbReference type="Gene3D" id="2.120.10.30">
    <property type="entry name" value="TolB, C-terminal domain"/>
    <property type="match status" value="1"/>
</dbReference>
<name>S3L606_TREMA</name>
<dbReference type="STRING" id="1125699.HMPREF9194_00224"/>
<dbReference type="eggNOG" id="COG2885">
    <property type="taxonomic scope" value="Bacteria"/>
</dbReference>
<keyword evidence="2" id="KW-1185">Reference proteome</keyword>
<dbReference type="eggNOG" id="COG3405">
    <property type="taxonomic scope" value="Bacteria"/>
</dbReference>
<accession>S3L606</accession>
<evidence type="ECO:0008006" key="3">
    <source>
        <dbReference type="Google" id="ProtNLM"/>
    </source>
</evidence>
<gene>
    <name evidence="1" type="ORF">HMPREF9194_00224</name>
</gene>
<dbReference type="HOGENOM" id="CLU_289004_0_0_12"/>
<dbReference type="RefSeq" id="WP_016524526.1">
    <property type="nucleotide sequence ID" value="NZ_KE332518.1"/>
</dbReference>
<dbReference type="Proteomes" id="UP000014541">
    <property type="component" value="Unassembled WGS sequence"/>
</dbReference>
<dbReference type="SUPFAM" id="SSF101898">
    <property type="entry name" value="NHL repeat"/>
    <property type="match status" value="2"/>
</dbReference>
<organism evidence="1 2">
    <name type="scientific">Treponema maltophilum ATCC 51939</name>
    <dbReference type="NCBI Taxonomy" id="1125699"/>
    <lineage>
        <taxon>Bacteria</taxon>
        <taxon>Pseudomonadati</taxon>
        <taxon>Spirochaetota</taxon>
        <taxon>Spirochaetia</taxon>
        <taxon>Spirochaetales</taxon>
        <taxon>Treponemataceae</taxon>
        <taxon>Treponema</taxon>
    </lineage>
</organism>
<proteinExistence type="predicted"/>
<dbReference type="Gene3D" id="2.60.40.10">
    <property type="entry name" value="Immunoglobulins"/>
    <property type="match status" value="1"/>
</dbReference>
<sequence>MQKLKSLFILICSMFLLVFLLNCKQITEEVTKIHYITPIWKGSFYSAPANPKMGWAYYNINMRKSFFFDGSSWQIMAQDGISVLWKGELTSAPANPQRNWAYYNLINGNSYIYNGYSWEHLAKAGRNGSTGILVWLGSLDVEPSNVLKGYAYYNTRTKKSYIYNGSSWDIIAQDGVGIVWKGVFSSAPINPEINWAYYNTTTQSSYIYNGTTWELFAASGNSTIYVSIVWKGELTSPPPNPQIGWSYYNITDGCSYIWDGSVWNIIAKNGANSNNTVNGYLIVWKGALTSAPASPAAGWAYYNSSEKKSYIYDGSSWQILAQDGASGTTSGSVPQHSSYLYVLLNTPKGNYVQFAQNTMPTVDFGSIGIGSTVKTTTFYISIVGTNSSSLNLTGTPAIQISGRNADQFEVTQPSIKTVGSGAHIQDACIAFKPTSIGEKTATITIYNDSPDQPNFAFTIKGTGSYWPKTFDGNEGDGNDAVTKILTDYNGNIYAIGYGWELINDHSGFDWWIKKFNMTGIQEWEKKLDFYDDYNTYRPKHDNPEYAMLDNFGNLIVASTYNTVKFNASGTELWRLNTGGNLFVDPENNIFIGKSKYSENGTLLWTNQFLTQPVFDSSNNIFCTDGTRIRKFTPNGNAVYSSVSVDSTGRYNGNLLDIPSAFEYSVLAGQAYLVTWDDRFGTALNTKTGACKVSAKYGNTDFYVFKDQYYGYGKDAEKIKAEQDGNLIVIMNKYYSLGSYALAMYKSYEKGTDFLFSDWQSAEIPTNGTQTYTLNVKKGMPYIICVNESGSNGDGTKTADVTISAAYSSGETVFSNEDNTFLRPQLFFASKDDTVTVTVKTDGSSPSYAGTYGIAMKELEYLQPRMMGFETGIENITSICLDSRNNIYAAGYNENKAGTYSKKDIVIKKFSPQGLEIQEGWNKTIDYGHCDDEVPNKILFDGTNIILSGTGYDSISGASGYDGLLYKYSSTGTTLTSFKIPYWSTDCYYIGKDTGGNFYFIGYESGNCLLQYTSNGVLLRKIEIDINNFSVTGPDVLNNIYIGGYGVNLINQNSNHDWYIQKY</sequence>
<dbReference type="InterPro" id="IPR013783">
    <property type="entry name" value="Ig-like_fold"/>
</dbReference>
<dbReference type="InterPro" id="IPR011042">
    <property type="entry name" value="6-blade_b-propeller_TolB-like"/>
</dbReference>